<dbReference type="InterPro" id="IPR029068">
    <property type="entry name" value="Glyas_Bleomycin-R_OHBP_Dase"/>
</dbReference>
<dbReference type="Pfam" id="PF00903">
    <property type="entry name" value="Glyoxalase"/>
    <property type="match status" value="1"/>
</dbReference>
<name>A0A2T1C4H0_9CYAN</name>
<dbReference type="Proteomes" id="UP000238762">
    <property type="component" value="Unassembled WGS sequence"/>
</dbReference>
<protein>
    <submittedName>
        <fullName evidence="3">Glyoxalase</fullName>
    </submittedName>
</protein>
<keyword evidence="1" id="KW-0479">Metal-binding</keyword>
<gene>
    <name evidence="3" type="ORF">C7B64_09950</name>
</gene>
<accession>A0A2T1C4H0</accession>
<feature type="domain" description="VOC" evidence="2">
    <location>
        <begin position="1"/>
        <end position="123"/>
    </location>
</feature>
<sequence>MAISCKDPIATEKFYTKYFGFQRARVAPLGDQQIVFLRLGDMYLELFQANGDSSNLPATNDGPVYPAWRHLGFQVNDVDAKLAEMGKDAQITLGPLNFDNFIPGWRTVWIADPNGNIVEISQGYVDQENPPPLIET</sequence>
<dbReference type="RefSeq" id="WP_106288493.1">
    <property type="nucleotide sequence ID" value="NZ_CAWNTC010000016.1"/>
</dbReference>
<evidence type="ECO:0000256" key="1">
    <source>
        <dbReference type="ARBA" id="ARBA00022723"/>
    </source>
</evidence>
<dbReference type="EMBL" id="PVWJ01000040">
    <property type="protein sequence ID" value="PSB03124.1"/>
    <property type="molecule type" value="Genomic_DNA"/>
</dbReference>
<proteinExistence type="predicted"/>
<organism evidence="3 4">
    <name type="scientific">Merismopedia glauca CCAP 1448/3</name>
    <dbReference type="NCBI Taxonomy" id="1296344"/>
    <lineage>
        <taxon>Bacteria</taxon>
        <taxon>Bacillati</taxon>
        <taxon>Cyanobacteriota</taxon>
        <taxon>Cyanophyceae</taxon>
        <taxon>Synechococcales</taxon>
        <taxon>Merismopediaceae</taxon>
        <taxon>Merismopedia</taxon>
    </lineage>
</organism>
<dbReference type="PROSITE" id="PS51819">
    <property type="entry name" value="VOC"/>
    <property type="match status" value="1"/>
</dbReference>
<dbReference type="Gene3D" id="3.10.180.10">
    <property type="entry name" value="2,3-Dihydroxybiphenyl 1,2-Dioxygenase, domain 1"/>
    <property type="match status" value="1"/>
</dbReference>
<dbReference type="OrthoDB" id="9788468at2"/>
<reference evidence="3 4" key="2">
    <citation type="submission" date="2018-03" db="EMBL/GenBank/DDBJ databases">
        <title>The ancient ancestry and fast evolution of plastids.</title>
        <authorList>
            <person name="Moore K.R."/>
            <person name="Magnabosco C."/>
            <person name="Momper L."/>
            <person name="Gold D.A."/>
            <person name="Bosak T."/>
            <person name="Fournier G.P."/>
        </authorList>
    </citation>
    <scope>NUCLEOTIDE SEQUENCE [LARGE SCALE GENOMIC DNA]</scope>
    <source>
        <strain evidence="3 4">CCAP 1448/3</strain>
    </source>
</reference>
<evidence type="ECO:0000313" key="3">
    <source>
        <dbReference type="EMBL" id="PSB03124.1"/>
    </source>
</evidence>
<dbReference type="InterPro" id="IPR051785">
    <property type="entry name" value="MMCE/EMCE_epimerase"/>
</dbReference>
<dbReference type="InterPro" id="IPR037523">
    <property type="entry name" value="VOC_core"/>
</dbReference>
<dbReference type="PANTHER" id="PTHR43048">
    <property type="entry name" value="METHYLMALONYL-COA EPIMERASE"/>
    <property type="match status" value="1"/>
</dbReference>
<evidence type="ECO:0000313" key="4">
    <source>
        <dbReference type="Proteomes" id="UP000238762"/>
    </source>
</evidence>
<comment type="caution">
    <text evidence="3">The sequence shown here is derived from an EMBL/GenBank/DDBJ whole genome shotgun (WGS) entry which is preliminary data.</text>
</comment>
<reference evidence="3 4" key="1">
    <citation type="submission" date="2018-02" db="EMBL/GenBank/DDBJ databases">
        <authorList>
            <person name="Cohen D.B."/>
            <person name="Kent A.D."/>
        </authorList>
    </citation>
    <scope>NUCLEOTIDE SEQUENCE [LARGE SCALE GENOMIC DNA]</scope>
    <source>
        <strain evidence="3 4">CCAP 1448/3</strain>
    </source>
</reference>
<dbReference type="GO" id="GO:0004493">
    <property type="term" value="F:methylmalonyl-CoA epimerase activity"/>
    <property type="evidence" value="ECO:0007669"/>
    <property type="project" value="TreeGrafter"/>
</dbReference>
<keyword evidence="4" id="KW-1185">Reference proteome</keyword>
<dbReference type="SUPFAM" id="SSF54593">
    <property type="entry name" value="Glyoxalase/Bleomycin resistance protein/Dihydroxybiphenyl dioxygenase"/>
    <property type="match status" value="1"/>
</dbReference>
<dbReference type="InterPro" id="IPR004360">
    <property type="entry name" value="Glyas_Fos-R_dOase_dom"/>
</dbReference>
<dbReference type="GO" id="GO:0046872">
    <property type="term" value="F:metal ion binding"/>
    <property type="evidence" value="ECO:0007669"/>
    <property type="project" value="UniProtKB-KW"/>
</dbReference>
<dbReference type="AlphaFoldDB" id="A0A2T1C4H0"/>
<dbReference type="GO" id="GO:0046491">
    <property type="term" value="P:L-methylmalonyl-CoA metabolic process"/>
    <property type="evidence" value="ECO:0007669"/>
    <property type="project" value="TreeGrafter"/>
</dbReference>
<dbReference type="CDD" id="cd06587">
    <property type="entry name" value="VOC"/>
    <property type="match status" value="1"/>
</dbReference>
<evidence type="ECO:0000259" key="2">
    <source>
        <dbReference type="PROSITE" id="PS51819"/>
    </source>
</evidence>
<dbReference type="PANTHER" id="PTHR43048:SF5">
    <property type="entry name" value="BLR5325 PROTEIN"/>
    <property type="match status" value="1"/>
</dbReference>